<name>A0A347WEZ6_9PROT</name>
<proteinExistence type="predicted"/>
<gene>
    <name evidence="2" type="ORF">CD178_02692</name>
</gene>
<feature type="region of interest" description="Disordered" evidence="1">
    <location>
        <begin position="1"/>
        <end position="22"/>
    </location>
</feature>
<sequence length="194" mass="21289">MAVPHSRTPVAPTPARNNPDGVPHRIAALLRADRRARLLARDIAAGRKPDMGTDGPAASARVVETVQIDMAPRTRPHTVRRFSDTCTLDRLFHRVNAALTADQHAAGLRFRACWLRSTRHGGLVQRYTPHTGSGSGTLEDTEASVHARRAIDRALSLLTPARARVVCAVCGMDENPGTRIRTLHTALDILHERW</sequence>
<dbReference type="AlphaFoldDB" id="A0A347WEZ6"/>
<evidence type="ECO:0000313" key="2">
    <source>
        <dbReference type="EMBL" id="AXY23439.1"/>
    </source>
</evidence>
<organism evidence="2 3">
    <name type="scientific">Komagataeibacter saccharivorans</name>
    <dbReference type="NCBI Taxonomy" id="265959"/>
    <lineage>
        <taxon>Bacteria</taxon>
        <taxon>Pseudomonadati</taxon>
        <taxon>Pseudomonadota</taxon>
        <taxon>Alphaproteobacteria</taxon>
        <taxon>Acetobacterales</taxon>
        <taxon>Acetobacteraceae</taxon>
        <taxon>Komagataeibacter</taxon>
    </lineage>
</organism>
<protein>
    <submittedName>
        <fullName evidence="2">Uncharacterized protein</fullName>
    </submittedName>
</protein>
<dbReference type="KEGG" id="ksc:CD178_02692"/>
<dbReference type="EMBL" id="CP023036">
    <property type="protein sequence ID" value="AXY23439.1"/>
    <property type="molecule type" value="Genomic_DNA"/>
</dbReference>
<evidence type="ECO:0000256" key="1">
    <source>
        <dbReference type="SAM" id="MobiDB-lite"/>
    </source>
</evidence>
<reference evidence="2 3" key="1">
    <citation type="submission" date="2017-08" db="EMBL/GenBank/DDBJ databases">
        <title>Complete genome sequence of Gluconacetobacter saccharivorans CV1 isolated from Fermented Vinegar.</title>
        <authorList>
            <person name="Kim S.-Y."/>
        </authorList>
    </citation>
    <scope>NUCLEOTIDE SEQUENCE [LARGE SCALE GENOMIC DNA]</scope>
    <source>
        <strain evidence="2 3">CV1</strain>
    </source>
</reference>
<dbReference type="OrthoDB" id="7262961at2"/>
<keyword evidence="3" id="KW-1185">Reference proteome</keyword>
<evidence type="ECO:0000313" key="3">
    <source>
        <dbReference type="Proteomes" id="UP000264120"/>
    </source>
</evidence>
<dbReference type="RefSeq" id="WP_118963342.1">
    <property type="nucleotide sequence ID" value="NZ_CP023036.1"/>
</dbReference>
<accession>A0A347WEZ6</accession>
<dbReference type="Proteomes" id="UP000264120">
    <property type="component" value="Chromosome"/>
</dbReference>